<evidence type="ECO:0000313" key="2">
    <source>
        <dbReference type="Proteomes" id="UP000030680"/>
    </source>
</evidence>
<dbReference type="EMBL" id="KB454506">
    <property type="protein sequence ID" value="EME29752.1"/>
    <property type="molecule type" value="Genomic_DNA"/>
</dbReference>
<evidence type="ECO:0000313" key="1">
    <source>
        <dbReference type="EMBL" id="EME29752.1"/>
    </source>
</evidence>
<dbReference type="RefSeq" id="XP_005706272.1">
    <property type="nucleotide sequence ID" value="XM_005706215.1"/>
</dbReference>
<dbReference type="eggNOG" id="ENOG502RQRR">
    <property type="taxonomic scope" value="Eukaryota"/>
</dbReference>
<dbReference type="KEGG" id="gsl:Gasu_29690"/>
<organism evidence="1 2">
    <name type="scientific">Galdieria sulphuraria</name>
    <name type="common">Red alga</name>
    <dbReference type="NCBI Taxonomy" id="130081"/>
    <lineage>
        <taxon>Eukaryota</taxon>
        <taxon>Rhodophyta</taxon>
        <taxon>Bangiophyceae</taxon>
        <taxon>Galdieriales</taxon>
        <taxon>Galdieriaceae</taxon>
        <taxon>Galdieria</taxon>
    </lineage>
</organism>
<dbReference type="Gramene" id="EME29752">
    <property type="protein sequence ID" value="EME29752"/>
    <property type="gene ID" value="Gasu_29690"/>
</dbReference>
<sequence>MRRIHLAGLEYPLVNRESAILQVLNAFEATYPSDSEGVIQGQRPNVCYAPQMYGSGKSTFGENFQTFLLANKDSLLRYLNMNNMFPGVARGENVGERALDALLNETLYVKLNLVEVPNGTSFRTTLLKWISEEALAEFPNGSELLSQVLYCMNSCEEWLQKLLQVTQKRYLYLFIDEIGALEGFEFSKFEDLIYSYGPTPVHNIYRAFFRVLSSLLVRPFVICVVAGRSDAIITRQRDASISRVRLSFLRLDPFSEETVKFFIQNTTYHNESILKLLFPNHPEGHDWFFKQIHSYTGGVPYYVVYVLKKLCETCRIVSRSIDPSEDEIQSRIEQIPPDSSLSVRPSHRTPEAMTTFTAMLLASMLEFRIPMEETLLGGVSMGLDSKYVLDIANHFGFYYENCSKNEHGEEIEASFNPIEQTFVKLVFPKIALKYIEIECWDVPPIRFICSLFSSISRFDSPSSRGFKFEIIFTLILYVRWCFCSRLGELSLFRHSLVEDIPIKVGRRVLGEFEKDPILKCVPALSSTVVGIHSASEETYHVSAWKPLFETWLSNDGIFIPTRQNSSGPDVLIRVTQTSDNSILIGQDASSVEQISMETETSASDILNKRRIYLIGIALKCYQMSSPGVGRSMIKAECAKFLHPVASQLDLENHNIMAIQFIVSNKYTAEVSKQLSDSQNWVLDSGIYYEDHNNHIVSSPINSATKPQNTREEWLWIPPHCQVVVCSTSSLKSFLGCKASEDLDRVFGDHPLWLDQLRPLSNLLENSLIDLLSRAPFEQSSERNIQSMERGNPVMNWNVMQVEEEDTRGEQRVAASSSLSSSFDWNTFLREYCHFTEAPLIERYAHQLRLFSPLSFPYLNDTRLSRYGIAPQDIPLIVDGIHEFLEQQSMNVDLVER</sequence>
<dbReference type="AlphaFoldDB" id="M2XI32"/>
<keyword evidence="2" id="KW-1185">Reference proteome</keyword>
<proteinExistence type="predicted"/>
<reference evidence="2" key="1">
    <citation type="journal article" date="2013" name="Science">
        <title>Gene transfer from bacteria and archaea facilitated evolution of an extremophilic eukaryote.</title>
        <authorList>
            <person name="Schonknecht G."/>
            <person name="Chen W.H."/>
            <person name="Ternes C.M."/>
            <person name="Barbier G.G."/>
            <person name="Shrestha R.P."/>
            <person name="Stanke M."/>
            <person name="Brautigam A."/>
            <person name="Baker B.J."/>
            <person name="Banfield J.F."/>
            <person name="Garavito R.M."/>
            <person name="Carr K."/>
            <person name="Wilkerson C."/>
            <person name="Rensing S.A."/>
            <person name="Gagneul D."/>
            <person name="Dickenson N.E."/>
            <person name="Oesterhelt C."/>
            <person name="Lercher M.J."/>
            <person name="Weber A.P."/>
        </authorList>
    </citation>
    <scope>NUCLEOTIDE SEQUENCE [LARGE SCALE GENOMIC DNA]</scope>
    <source>
        <strain evidence="2">074W</strain>
    </source>
</reference>
<accession>M2XI32</accession>
<dbReference type="SUPFAM" id="SSF52540">
    <property type="entry name" value="P-loop containing nucleoside triphosphate hydrolases"/>
    <property type="match status" value="1"/>
</dbReference>
<dbReference type="GeneID" id="17088525"/>
<dbReference type="InterPro" id="IPR027417">
    <property type="entry name" value="P-loop_NTPase"/>
</dbReference>
<protein>
    <submittedName>
        <fullName evidence="1">Archaeal ATPase / transposase</fullName>
    </submittedName>
</protein>
<dbReference type="OrthoDB" id="8206at2759"/>
<name>M2XI32_GALSU</name>
<dbReference type="Proteomes" id="UP000030680">
    <property type="component" value="Unassembled WGS sequence"/>
</dbReference>
<gene>
    <name evidence="1" type="ORF">Gasu_29690</name>
</gene>